<dbReference type="EC" id="1.14.-.-" evidence="1"/>
<keyword evidence="3" id="KW-0808">Transferase</keyword>
<protein>
    <recommendedName>
        <fullName evidence="1">tRNA uridine(34) hydroxylase</fullName>
        <ecNumber evidence="1">1.14.-.-</ecNumber>
    </recommendedName>
    <alternativeName>
        <fullName evidence="1">tRNA hydroxylation protein O</fullName>
    </alternativeName>
</protein>
<dbReference type="InterPro" id="IPR001763">
    <property type="entry name" value="Rhodanese-like_dom"/>
</dbReference>
<comment type="catalytic activity">
    <reaction evidence="1">
        <text>uridine(34) in tRNA + AH2 + O2 = 5-hydroxyuridine(34) in tRNA + A + H2O</text>
        <dbReference type="Rhea" id="RHEA:64224"/>
        <dbReference type="Rhea" id="RHEA-COMP:11727"/>
        <dbReference type="Rhea" id="RHEA-COMP:13381"/>
        <dbReference type="ChEBI" id="CHEBI:13193"/>
        <dbReference type="ChEBI" id="CHEBI:15377"/>
        <dbReference type="ChEBI" id="CHEBI:15379"/>
        <dbReference type="ChEBI" id="CHEBI:17499"/>
        <dbReference type="ChEBI" id="CHEBI:65315"/>
        <dbReference type="ChEBI" id="CHEBI:136877"/>
    </reaction>
</comment>
<gene>
    <name evidence="1" type="primary">trhO</name>
    <name evidence="3" type="ORF">G3I67_08725</name>
</gene>
<dbReference type="GO" id="GO:0016740">
    <property type="term" value="F:transferase activity"/>
    <property type="evidence" value="ECO:0007669"/>
    <property type="project" value="UniProtKB-KW"/>
</dbReference>
<dbReference type="PANTHER" id="PTHR43268">
    <property type="entry name" value="THIOSULFATE SULFURTRANSFERASE/RHODANESE-LIKE DOMAIN-CONTAINING PROTEIN 2"/>
    <property type="match status" value="1"/>
</dbReference>
<dbReference type="InterPro" id="IPR020936">
    <property type="entry name" value="TrhO"/>
</dbReference>
<dbReference type="GO" id="GO:0016705">
    <property type="term" value="F:oxidoreductase activity, acting on paired donors, with incorporation or reduction of molecular oxygen"/>
    <property type="evidence" value="ECO:0007669"/>
    <property type="project" value="UniProtKB-UniRule"/>
</dbReference>
<reference evidence="3" key="1">
    <citation type="submission" date="2020-02" db="EMBL/GenBank/DDBJ databases">
        <authorList>
            <person name="Chen W.-M."/>
        </authorList>
    </citation>
    <scope>NUCLEOTIDE SEQUENCE</scope>
    <source>
        <strain evidence="3">NBD-18</strain>
    </source>
</reference>
<keyword evidence="1" id="KW-0819">tRNA processing</keyword>
<evidence type="ECO:0000313" key="3">
    <source>
        <dbReference type="EMBL" id="NDY83315.1"/>
    </source>
</evidence>
<feature type="domain" description="Rhodanese" evidence="2">
    <location>
        <begin position="129"/>
        <end position="223"/>
    </location>
</feature>
<dbReference type="Gene3D" id="3.40.250.10">
    <property type="entry name" value="Rhodanese-like domain"/>
    <property type="match status" value="1"/>
</dbReference>
<keyword evidence="1" id="KW-0560">Oxidoreductase</keyword>
<dbReference type="AlphaFoldDB" id="A0A6B2R7Q0"/>
<dbReference type="InterPro" id="IPR036873">
    <property type="entry name" value="Rhodanese-like_dom_sf"/>
</dbReference>
<sequence>MTQIINIAAYKFISLDRLEERREQMLARCEACALKGKIILTPEGINIFLAGTQLSIDAFLKWLREDPAFTNIEVKFSVSDDVPFKRMLVKIKNEIIRMNHPTIRPEDGRAPSVDAHTLVRWLENGVDDNGRPVVTLDTRNEFEVQAGTFRGAINWHITKFTEFPAAVLEHKAELEGKTIVSFCTGGIRCEKAAIFMEEAGVENVYQLEGGILKYFELTGGPHYDGNCFVFDERETLDPQLAPQPVDSYTPA</sequence>
<comment type="caution">
    <text evidence="3">The sequence shown here is derived from an EMBL/GenBank/DDBJ whole genome shotgun (WGS) entry which is preliminary data.</text>
</comment>
<dbReference type="SMART" id="SM00450">
    <property type="entry name" value="RHOD"/>
    <property type="match status" value="1"/>
</dbReference>
<dbReference type="NCBIfam" id="NF003703">
    <property type="entry name" value="PRK05320.1"/>
    <property type="match status" value="1"/>
</dbReference>
<accession>A0A6B2R7Q0</accession>
<evidence type="ECO:0000256" key="1">
    <source>
        <dbReference type="HAMAP-Rule" id="MF_00469"/>
    </source>
</evidence>
<dbReference type="HAMAP" id="MF_00469">
    <property type="entry name" value="TrhO"/>
    <property type="match status" value="1"/>
</dbReference>
<comment type="similarity">
    <text evidence="1">Belongs to the TrhO family.</text>
</comment>
<dbReference type="Pfam" id="PF00581">
    <property type="entry name" value="Rhodanese"/>
    <property type="match status" value="1"/>
</dbReference>
<evidence type="ECO:0000259" key="2">
    <source>
        <dbReference type="PROSITE" id="PS50206"/>
    </source>
</evidence>
<dbReference type="InterPro" id="IPR040503">
    <property type="entry name" value="TRHO_N"/>
</dbReference>
<dbReference type="PROSITE" id="PS50206">
    <property type="entry name" value="RHODANESE_3"/>
    <property type="match status" value="1"/>
</dbReference>
<name>A0A6B2R7Q0_9BURK</name>
<comment type="function">
    <text evidence="1">Catalyzes oxygen-dependent 5-hydroxyuridine (ho5U) modification at position 34 in tRNAs.</text>
</comment>
<dbReference type="Pfam" id="PF17773">
    <property type="entry name" value="UPF0176_N"/>
    <property type="match status" value="1"/>
</dbReference>
<dbReference type="SUPFAM" id="SSF52821">
    <property type="entry name" value="Rhodanese/Cell cycle control phosphatase"/>
    <property type="match status" value="1"/>
</dbReference>
<dbReference type="Gene3D" id="3.30.70.100">
    <property type="match status" value="1"/>
</dbReference>
<dbReference type="EMBL" id="JAAGRN010000005">
    <property type="protein sequence ID" value="NDY83315.1"/>
    <property type="molecule type" value="Genomic_DNA"/>
</dbReference>
<dbReference type="PANTHER" id="PTHR43268:SF3">
    <property type="entry name" value="RHODANESE-LIKE DOMAIN-CONTAINING PROTEIN 7-RELATED"/>
    <property type="match status" value="1"/>
</dbReference>
<proteinExistence type="inferred from homology"/>
<dbReference type="RefSeq" id="WP_163654376.1">
    <property type="nucleotide sequence ID" value="NZ_JAAGRN010000005.1"/>
</dbReference>
<organism evidence="3">
    <name type="scientific">Sheuella amnicola</name>
    <dbReference type="NCBI Taxonomy" id="2707330"/>
    <lineage>
        <taxon>Bacteria</taxon>
        <taxon>Pseudomonadati</taxon>
        <taxon>Pseudomonadota</taxon>
        <taxon>Betaproteobacteria</taxon>
        <taxon>Burkholderiales</taxon>
        <taxon>Alcaligenaceae</taxon>
        <taxon>Sheuella</taxon>
    </lineage>
</organism>
<dbReference type="GO" id="GO:0006400">
    <property type="term" value="P:tRNA modification"/>
    <property type="evidence" value="ECO:0007669"/>
    <property type="project" value="UniProtKB-UniRule"/>
</dbReference>